<dbReference type="EMBL" id="SWCI01000002">
    <property type="protein sequence ID" value="TKB50465.1"/>
    <property type="molecule type" value="Genomic_DNA"/>
</dbReference>
<dbReference type="InterPro" id="IPR017143">
    <property type="entry name" value="UCP037225"/>
</dbReference>
<dbReference type="SUPFAM" id="SSF57783">
    <property type="entry name" value="Zinc beta-ribbon"/>
    <property type="match status" value="1"/>
</dbReference>
<protein>
    <submittedName>
        <fullName evidence="1">CPXCG motif-containing cysteine-rich protein</fullName>
    </submittedName>
</protein>
<dbReference type="InterPro" id="IPR025990">
    <property type="entry name" value="zinc_ribbon_bacterial"/>
</dbReference>
<accession>A0A4U1BGV3</accession>
<evidence type="ECO:0000313" key="1">
    <source>
        <dbReference type="EMBL" id="TKB50465.1"/>
    </source>
</evidence>
<dbReference type="Proteomes" id="UP000305674">
    <property type="component" value="Unassembled WGS sequence"/>
</dbReference>
<dbReference type="AlphaFoldDB" id="A0A4U1BGV3"/>
<organism evidence="1 2">
    <name type="scientific">Ferrimonas sediminicola</name>
    <dbReference type="NCBI Taxonomy" id="2569538"/>
    <lineage>
        <taxon>Bacteria</taxon>
        <taxon>Pseudomonadati</taxon>
        <taxon>Pseudomonadota</taxon>
        <taxon>Gammaproteobacteria</taxon>
        <taxon>Alteromonadales</taxon>
        <taxon>Ferrimonadaceae</taxon>
        <taxon>Ferrimonas</taxon>
    </lineage>
</organism>
<comment type="caution">
    <text evidence="1">The sequence shown here is derived from an EMBL/GenBank/DDBJ whole genome shotgun (WGS) entry which is preliminary data.</text>
</comment>
<dbReference type="PIRSF" id="PIRSF037225">
    <property type="entry name" value="UCP037225"/>
    <property type="match status" value="1"/>
</dbReference>
<keyword evidence="2" id="KW-1185">Reference proteome</keyword>
<dbReference type="RefSeq" id="WP_136851862.1">
    <property type="nucleotide sequence ID" value="NZ_SWCI01000002.1"/>
</dbReference>
<name>A0A4U1BGV3_9GAMM</name>
<gene>
    <name evidence="1" type="ORF">FCL40_04735</name>
</gene>
<proteinExistence type="predicted"/>
<dbReference type="OrthoDB" id="9814566at2"/>
<evidence type="ECO:0000313" key="2">
    <source>
        <dbReference type="Proteomes" id="UP000305674"/>
    </source>
</evidence>
<dbReference type="Pfam" id="PF14255">
    <property type="entry name" value="Zn_ribbon_21"/>
    <property type="match status" value="1"/>
</dbReference>
<sequence length="68" mass="7751">MRTDAFYKTIRCPHCGHETAVAVDASGGEQDYFEDCQACCNAIHLHLAIDEQEQQLRLFVDSDDEQVY</sequence>
<reference evidence="1 2" key="1">
    <citation type="submission" date="2019-04" db="EMBL/GenBank/DDBJ databases">
        <authorList>
            <person name="Hwang J.C."/>
        </authorList>
    </citation>
    <scope>NUCLEOTIDE SEQUENCE [LARGE SCALE GENOMIC DNA]</scope>
    <source>
        <strain evidence="1 2">IMCC35001</strain>
    </source>
</reference>